<dbReference type="eggNOG" id="COG2135">
    <property type="taxonomic scope" value="Bacteria"/>
</dbReference>
<dbReference type="Gene3D" id="3.90.1680.20">
    <property type="match status" value="2"/>
</dbReference>
<dbReference type="InterPro" id="IPR036590">
    <property type="entry name" value="SRAP-like"/>
</dbReference>
<dbReference type="GO" id="GO:0006508">
    <property type="term" value="P:proteolysis"/>
    <property type="evidence" value="ECO:0007669"/>
    <property type="project" value="UniProtKB-KW"/>
</dbReference>
<dbReference type="GO" id="GO:0003697">
    <property type="term" value="F:single-stranded DNA binding"/>
    <property type="evidence" value="ECO:0007669"/>
    <property type="project" value="InterPro"/>
</dbReference>
<evidence type="ECO:0000256" key="7">
    <source>
        <dbReference type="ARBA" id="ARBA00023239"/>
    </source>
</evidence>
<evidence type="ECO:0000256" key="8">
    <source>
        <dbReference type="RuleBase" id="RU364100"/>
    </source>
</evidence>
<keyword evidence="7" id="KW-0456">Lyase</keyword>
<keyword evidence="3" id="KW-0227">DNA damage</keyword>
<dbReference type="AlphaFoldDB" id="Q0FZR1"/>
<gene>
    <name evidence="9" type="ORF">FP2506_04856</name>
</gene>
<dbReference type="InterPro" id="IPR003738">
    <property type="entry name" value="SRAP"/>
</dbReference>
<dbReference type="PANTHER" id="PTHR13604:SF0">
    <property type="entry name" value="ABASIC SITE PROCESSING PROTEIN HMCES"/>
    <property type="match status" value="1"/>
</dbReference>
<keyword evidence="4 8" id="KW-0378">Hydrolase</keyword>
<evidence type="ECO:0000313" key="9">
    <source>
        <dbReference type="EMBL" id="EAU40530.1"/>
    </source>
</evidence>
<comment type="similarity">
    <text evidence="1 8">Belongs to the SOS response-associated peptidase family.</text>
</comment>
<evidence type="ECO:0000256" key="1">
    <source>
        <dbReference type="ARBA" id="ARBA00008136"/>
    </source>
</evidence>
<keyword evidence="2 8" id="KW-0645">Protease</keyword>
<evidence type="ECO:0000256" key="5">
    <source>
        <dbReference type="ARBA" id="ARBA00023124"/>
    </source>
</evidence>
<evidence type="ECO:0000313" key="10">
    <source>
        <dbReference type="Proteomes" id="UP000004310"/>
    </source>
</evidence>
<dbReference type="GO" id="GO:0008233">
    <property type="term" value="F:peptidase activity"/>
    <property type="evidence" value="ECO:0007669"/>
    <property type="project" value="UniProtKB-KW"/>
</dbReference>
<dbReference type="Proteomes" id="UP000004310">
    <property type="component" value="Unassembled WGS sequence"/>
</dbReference>
<keyword evidence="10" id="KW-1185">Reference proteome</keyword>
<dbReference type="SUPFAM" id="SSF143081">
    <property type="entry name" value="BB1717-like"/>
    <property type="match status" value="1"/>
</dbReference>
<sequence>MSNRVGVPYPFSMSLPRHNRGLMFSRPGQLGHLVRLRCNYCRTGSLFFRLEDLVVLAGDREVDRLRRRLIYEVCGWRDYVEIDTPPLTGQERQSVIVRRAGAGLDDPSPNMTRGTAVDLGIPAMCNLYSITKGQVAIRQFTRAMTDRTGNLPSLPGVFPDMEAPVMRNGEYGDRELTMMRWGMPSPKFVLKGRKTDPGVTNIRNTKSPHWRRWLSPEHRCVVPFTSFSEYESVDGKKVPVWFSLSEKRPLAVFAGIWTNWTSVWKVKEGEVNADLYGFLTCDANAEVGAIHPKTMPVILTEMNEIDTWLRAQWDEAKELQRPLADGTLHVVAKGAKKDAEGDGG</sequence>
<evidence type="ECO:0000256" key="2">
    <source>
        <dbReference type="ARBA" id="ARBA00022670"/>
    </source>
</evidence>
<keyword evidence="6" id="KW-0238">DNA-binding</keyword>
<comment type="caution">
    <text evidence="9">The sequence shown here is derived from an EMBL/GenBank/DDBJ whole genome shotgun (WGS) entry which is preliminary data.</text>
</comment>
<proteinExistence type="inferred from homology"/>
<evidence type="ECO:0000256" key="3">
    <source>
        <dbReference type="ARBA" id="ARBA00022763"/>
    </source>
</evidence>
<evidence type="ECO:0000256" key="4">
    <source>
        <dbReference type="ARBA" id="ARBA00022801"/>
    </source>
</evidence>
<protein>
    <recommendedName>
        <fullName evidence="8">Abasic site processing protein</fullName>
        <ecNumber evidence="8">3.4.-.-</ecNumber>
    </recommendedName>
</protein>
<dbReference type="GO" id="GO:0016829">
    <property type="term" value="F:lyase activity"/>
    <property type="evidence" value="ECO:0007669"/>
    <property type="project" value="UniProtKB-KW"/>
</dbReference>
<dbReference type="PANTHER" id="PTHR13604">
    <property type="entry name" value="DC12-RELATED"/>
    <property type="match status" value="1"/>
</dbReference>
<name>Q0FZR1_9HYPH</name>
<accession>Q0FZR1</accession>
<evidence type="ECO:0000256" key="6">
    <source>
        <dbReference type="ARBA" id="ARBA00023125"/>
    </source>
</evidence>
<dbReference type="GO" id="GO:0106300">
    <property type="term" value="P:protein-DNA covalent cross-linking repair"/>
    <property type="evidence" value="ECO:0007669"/>
    <property type="project" value="InterPro"/>
</dbReference>
<dbReference type="Pfam" id="PF02586">
    <property type="entry name" value="SRAP"/>
    <property type="match status" value="1"/>
</dbReference>
<organism evidence="9 10">
    <name type="scientific">Fulvimarina pelagi HTCC2506</name>
    <dbReference type="NCBI Taxonomy" id="314231"/>
    <lineage>
        <taxon>Bacteria</taxon>
        <taxon>Pseudomonadati</taxon>
        <taxon>Pseudomonadota</taxon>
        <taxon>Alphaproteobacteria</taxon>
        <taxon>Hyphomicrobiales</taxon>
        <taxon>Aurantimonadaceae</taxon>
        <taxon>Fulvimarina</taxon>
    </lineage>
</organism>
<dbReference type="HOGENOM" id="CLU_805977_0_0_5"/>
<reference evidence="9 10" key="1">
    <citation type="journal article" date="2010" name="J. Bacteriol.">
        <title>Genome sequence of Fulvimarina pelagi HTCC2506T, a Mn(II)-oxidizing alphaproteobacterium possessing an aerobic anoxygenic photosynthetic gene cluster and Xanthorhodopsin.</title>
        <authorList>
            <person name="Kang I."/>
            <person name="Oh H.M."/>
            <person name="Lim S.I."/>
            <person name="Ferriera S."/>
            <person name="Giovannoni S.J."/>
            <person name="Cho J.C."/>
        </authorList>
    </citation>
    <scope>NUCLEOTIDE SEQUENCE [LARGE SCALE GENOMIC DNA]</scope>
    <source>
        <strain evidence="9 10">HTCC2506</strain>
    </source>
</reference>
<dbReference type="EMBL" id="AATP01000007">
    <property type="protein sequence ID" value="EAU40530.1"/>
    <property type="molecule type" value="Genomic_DNA"/>
</dbReference>
<dbReference type="EC" id="3.4.-.-" evidence="8"/>
<keyword evidence="5" id="KW-0190">Covalent protein-DNA linkage</keyword>